<proteinExistence type="predicted"/>
<accession>A0ABR2F0U5</accession>
<evidence type="ECO:0000313" key="1">
    <source>
        <dbReference type="EMBL" id="KAK8568577.1"/>
    </source>
</evidence>
<sequence>MNHFQWSAFIVEFMATLRTFVRNSNLEMIWSQCSRKTLCSPLPSTTTLLWLIPSAPGCWWSVKKDNLNYQDPGNLLLAPIPLSSPPPGINVVQQDNLPVVPPGPLPAASKAIGKSVVASNKRSNPLRSKKAGILVSKNSFSHHAKSATSSKVLRLTGVSKSSTRSLLDRSNHQGVQLADDSHPSIPIIAIAGANSKDGHVAMVE</sequence>
<comment type="caution">
    <text evidence="1">The sequence shown here is derived from an EMBL/GenBank/DDBJ whole genome shotgun (WGS) entry which is preliminary data.</text>
</comment>
<keyword evidence="2" id="KW-1185">Reference proteome</keyword>
<reference evidence="1 2" key="1">
    <citation type="journal article" date="2024" name="G3 (Bethesda)">
        <title>Genome assembly of Hibiscus sabdariffa L. provides insights into metabolisms of medicinal natural products.</title>
        <authorList>
            <person name="Kim T."/>
        </authorList>
    </citation>
    <scope>NUCLEOTIDE SEQUENCE [LARGE SCALE GENOMIC DNA]</scope>
    <source>
        <strain evidence="1">TK-2024</strain>
        <tissue evidence="1">Old leaves</tissue>
    </source>
</reference>
<protein>
    <submittedName>
        <fullName evidence="1">Uncharacterized protein</fullName>
    </submittedName>
</protein>
<dbReference type="EMBL" id="JBBPBM010000009">
    <property type="protein sequence ID" value="KAK8568577.1"/>
    <property type="molecule type" value="Genomic_DNA"/>
</dbReference>
<name>A0ABR2F0U5_9ROSI</name>
<organism evidence="1 2">
    <name type="scientific">Hibiscus sabdariffa</name>
    <name type="common">roselle</name>
    <dbReference type="NCBI Taxonomy" id="183260"/>
    <lineage>
        <taxon>Eukaryota</taxon>
        <taxon>Viridiplantae</taxon>
        <taxon>Streptophyta</taxon>
        <taxon>Embryophyta</taxon>
        <taxon>Tracheophyta</taxon>
        <taxon>Spermatophyta</taxon>
        <taxon>Magnoliopsida</taxon>
        <taxon>eudicotyledons</taxon>
        <taxon>Gunneridae</taxon>
        <taxon>Pentapetalae</taxon>
        <taxon>rosids</taxon>
        <taxon>malvids</taxon>
        <taxon>Malvales</taxon>
        <taxon>Malvaceae</taxon>
        <taxon>Malvoideae</taxon>
        <taxon>Hibiscus</taxon>
    </lineage>
</organism>
<evidence type="ECO:0000313" key="2">
    <source>
        <dbReference type="Proteomes" id="UP001472677"/>
    </source>
</evidence>
<gene>
    <name evidence="1" type="ORF">V6N12_007125</name>
</gene>
<dbReference type="Proteomes" id="UP001472677">
    <property type="component" value="Unassembled WGS sequence"/>
</dbReference>